<keyword evidence="2" id="KW-0808">Transferase</keyword>
<gene>
    <name evidence="2" type="ORF">L2740_09310</name>
</gene>
<name>A0A9X2CHQ0_9GAMM</name>
<dbReference type="SUPFAM" id="SSF55729">
    <property type="entry name" value="Acyl-CoA N-acyltransferases (Nat)"/>
    <property type="match status" value="1"/>
</dbReference>
<dbReference type="InterPro" id="IPR000182">
    <property type="entry name" value="GNAT_dom"/>
</dbReference>
<comment type="caution">
    <text evidence="2">The sequence shown here is derived from an EMBL/GenBank/DDBJ whole genome shotgun (WGS) entry which is preliminary data.</text>
</comment>
<evidence type="ECO:0000313" key="2">
    <source>
        <dbReference type="EMBL" id="MCL1138740.1"/>
    </source>
</evidence>
<dbReference type="Gene3D" id="3.40.630.30">
    <property type="match status" value="1"/>
</dbReference>
<organism evidence="2 3">
    <name type="scientific">Shewanella pneumatophori</name>
    <dbReference type="NCBI Taxonomy" id="314092"/>
    <lineage>
        <taxon>Bacteria</taxon>
        <taxon>Pseudomonadati</taxon>
        <taxon>Pseudomonadota</taxon>
        <taxon>Gammaproteobacteria</taxon>
        <taxon>Alteromonadales</taxon>
        <taxon>Shewanellaceae</taxon>
        <taxon>Shewanella</taxon>
    </lineage>
</organism>
<dbReference type="InterPro" id="IPR016181">
    <property type="entry name" value="Acyl_CoA_acyltransferase"/>
</dbReference>
<sequence>MELDTIHTVAGETKLLDIEIRHSNASDIEGIWRLYSQPSCYRETLQQPFPSLQLWQKRLVELPENIYSLVAIRDGEVVGQIGMEVFSNPRRKHVANIGMAVHEEFRAIGIASALLSAMVSHAQNWLAVRRIELEVYTDNHLAISLYKKHGFIIEGEMREYAFRDGEYIDAFLMANVKD</sequence>
<protein>
    <submittedName>
        <fullName evidence="2">GNAT family N-acetyltransferase</fullName>
        <ecNumber evidence="2">2.3.1.-</ecNumber>
    </submittedName>
</protein>
<keyword evidence="3" id="KW-1185">Reference proteome</keyword>
<reference evidence="2" key="1">
    <citation type="submission" date="2022-01" db="EMBL/GenBank/DDBJ databases">
        <title>Whole genome-based taxonomy of the Shewanellaceae.</title>
        <authorList>
            <person name="Martin-Rodriguez A.J."/>
        </authorList>
    </citation>
    <scope>NUCLEOTIDE SEQUENCE</scope>
    <source>
        <strain evidence="2">KCTC 23973</strain>
    </source>
</reference>
<dbReference type="PANTHER" id="PTHR43415">
    <property type="entry name" value="SPERMIDINE N(1)-ACETYLTRANSFERASE"/>
    <property type="match status" value="1"/>
</dbReference>
<accession>A0A9X2CHQ0</accession>
<dbReference type="RefSeq" id="WP_248949828.1">
    <property type="nucleotide sequence ID" value="NZ_JAKILB010000005.1"/>
</dbReference>
<evidence type="ECO:0000259" key="1">
    <source>
        <dbReference type="PROSITE" id="PS51186"/>
    </source>
</evidence>
<feature type="domain" description="N-acetyltransferase" evidence="1">
    <location>
        <begin position="18"/>
        <end position="178"/>
    </location>
</feature>
<dbReference type="EC" id="2.3.1.-" evidence="2"/>
<dbReference type="AlphaFoldDB" id="A0A9X2CHQ0"/>
<dbReference type="Proteomes" id="UP001139293">
    <property type="component" value="Unassembled WGS sequence"/>
</dbReference>
<dbReference type="Pfam" id="PF00583">
    <property type="entry name" value="Acetyltransf_1"/>
    <property type="match status" value="1"/>
</dbReference>
<dbReference type="PROSITE" id="PS51186">
    <property type="entry name" value="GNAT"/>
    <property type="match status" value="1"/>
</dbReference>
<proteinExistence type="predicted"/>
<dbReference type="CDD" id="cd04301">
    <property type="entry name" value="NAT_SF"/>
    <property type="match status" value="1"/>
</dbReference>
<evidence type="ECO:0000313" key="3">
    <source>
        <dbReference type="Proteomes" id="UP001139293"/>
    </source>
</evidence>
<dbReference type="GO" id="GO:0016747">
    <property type="term" value="F:acyltransferase activity, transferring groups other than amino-acyl groups"/>
    <property type="evidence" value="ECO:0007669"/>
    <property type="project" value="InterPro"/>
</dbReference>
<dbReference type="EMBL" id="JAKILB010000005">
    <property type="protein sequence ID" value="MCL1138740.1"/>
    <property type="molecule type" value="Genomic_DNA"/>
</dbReference>
<dbReference type="PANTHER" id="PTHR43415:SF3">
    <property type="entry name" value="GNAT-FAMILY ACETYLTRANSFERASE"/>
    <property type="match status" value="1"/>
</dbReference>
<keyword evidence="2" id="KW-0012">Acyltransferase</keyword>